<dbReference type="PROSITE" id="PS51257">
    <property type="entry name" value="PROKAR_LIPOPROTEIN"/>
    <property type="match status" value="1"/>
</dbReference>
<dbReference type="SMART" id="SM01227">
    <property type="entry name" value="GCK"/>
    <property type="match status" value="1"/>
</dbReference>
<organism evidence="2 3">
    <name type="scientific">Thraustotheca clavata</name>
    <dbReference type="NCBI Taxonomy" id="74557"/>
    <lineage>
        <taxon>Eukaryota</taxon>
        <taxon>Sar</taxon>
        <taxon>Stramenopiles</taxon>
        <taxon>Oomycota</taxon>
        <taxon>Saprolegniomycetes</taxon>
        <taxon>Saprolegniales</taxon>
        <taxon>Achlyaceae</taxon>
        <taxon>Thraustotheca</taxon>
    </lineage>
</organism>
<sequence>MASFFRRSSLRAAAAGLPSVFGIGLGLSSCEEAPKPKKMEFVGVFLDAKSQKELHERFASLHAKLPEQSAVVLKFNPTKDELSTFAPIMGHNVKIEVKAYVQDEHTQAAIVSVSTEHGAVQYAVECPHVAISYSGEEGYSQAYANVLFERLQKEGTLTLEETEDGINIGISPYSGELDAFESKLFAFYNPFPPTSAKVELIKEPLVLSGVVCTSSGYDVETEQCKATEIKKPECGFCKFMKAGPCGAQFTAWEACLDESKAKGEDFLEKCGEPTLLLRDCVDANPDYYSILNESPESDDEEEN</sequence>
<dbReference type="AlphaFoldDB" id="A0A1V9Z165"/>
<comment type="caution">
    <text evidence="2">The sequence shown here is derived from an EMBL/GenBank/DDBJ whole genome shotgun (WGS) entry which is preliminary data.</text>
</comment>
<dbReference type="Proteomes" id="UP000243217">
    <property type="component" value="Unassembled WGS sequence"/>
</dbReference>
<dbReference type="PANTHER" id="PTHR34357">
    <property type="entry name" value="F7A19.14 PROTEIN-RELATED"/>
    <property type="match status" value="1"/>
</dbReference>
<keyword evidence="3" id="KW-1185">Reference proteome</keyword>
<protein>
    <recommendedName>
        <fullName evidence="1">GCK domain-containing protein</fullName>
    </recommendedName>
</protein>
<dbReference type="Pfam" id="PF07802">
    <property type="entry name" value="GCK"/>
    <property type="match status" value="1"/>
</dbReference>
<evidence type="ECO:0000313" key="3">
    <source>
        <dbReference type="Proteomes" id="UP000243217"/>
    </source>
</evidence>
<proteinExistence type="predicted"/>
<reference evidence="2 3" key="1">
    <citation type="journal article" date="2014" name="Genome Biol. Evol.">
        <title>The secreted proteins of Achlya hypogyna and Thraustotheca clavata identify the ancestral oomycete secretome and reveal gene acquisitions by horizontal gene transfer.</title>
        <authorList>
            <person name="Misner I."/>
            <person name="Blouin N."/>
            <person name="Leonard G."/>
            <person name="Richards T.A."/>
            <person name="Lane C.E."/>
        </authorList>
    </citation>
    <scope>NUCLEOTIDE SEQUENCE [LARGE SCALE GENOMIC DNA]</scope>
    <source>
        <strain evidence="2 3">ATCC 34112</strain>
    </source>
</reference>
<accession>A0A1V9Z165</accession>
<dbReference type="EMBL" id="JNBS01002411">
    <property type="protein sequence ID" value="OQR91540.1"/>
    <property type="molecule type" value="Genomic_DNA"/>
</dbReference>
<dbReference type="InterPro" id="IPR012891">
    <property type="entry name" value="GCK_dom"/>
</dbReference>
<evidence type="ECO:0000313" key="2">
    <source>
        <dbReference type="EMBL" id="OQR91540.1"/>
    </source>
</evidence>
<name>A0A1V9Z165_9STRA</name>
<feature type="domain" description="GCK" evidence="1">
    <location>
        <begin position="232"/>
        <end position="303"/>
    </location>
</feature>
<dbReference type="Gene3D" id="1.10.287.2900">
    <property type="match status" value="1"/>
</dbReference>
<gene>
    <name evidence="2" type="ORF">THRCLA_08955</name>
</gene>
<dbReference type="STRING" id="74557.A0A1V9Z165"/>
<evidence type="ECO:0000259" key="1">
    <source>
        <dbReference type="SMART" id="SM01227"/>
    </source>
</evidence>
<dbReference type="OrthoDB" id="2148418at2759"/>
<dbReference type="PANTHER" id="PTHR34357:SF2">
    <property type="entry name" value="F26F24.3-RELATED"/>
    <property type="match status" value="1"/>
</dbReference>